<accession>A0A6S7K7Z9</accession>
<dbReference type="OrthoDB" id="414267at2759"/>
<dbReference type="Proteomes" id="UP001152795">
    <property type="component" value="Unassembled WGS sequence"/>
</dbReference>
<dbReference type="GO" id="GO:0035269">
    <property type="term" value="P:protein O-linked glycosylation via mannose"/>
    <property type="evidence" value="ECO:0007669"/>
    <property type="project" value="TreeGrafter"/>
</dbReference>
<name>A0A6S7K7Z9_PARCT</name>
<dbReference type="PANTHER" id="PTHR43015:SF1">
    <property type="entry name" value="D-RIBITOL-5-PHOSPHATE CYTIDYLYLTRANSFERASE"/>
    <property type="match status" value="1"/>
</dbReference>
<protein>
    <submittedName>
        <fullName evidence="1">Uncharacterized protein</fullName>
    </submittedName>
</protein>
<sequence length="169" mass="19478">SKFVASEMPQAFQYDVILNAYRKCTQDDFDFGTECLHLAFKYSSVRAFLIDGPDYLWKVTYKKDIFAAEGIIKERLRRHALFSGYESSHVLEEIIREQFKIKGVEIENVKEIGLCKVNILVNFSLLQQHPCSENDSRRNIIIEDLQSVEKNGILIIIQGGGEEELSDLR</sequence>
<evidence type="ECO:0000313" key="1">
    <source>
        <dbReference type="EMBL" id="CAB4039501.1"/>
    </source>
</evidence>
<dbReference type="AlphaFoldDB" id="A0A6S7K7Z9"/>
<feature type="non-terminal residue" evidence="1">
    <location>
        <position position="1"/>
    </location>
</feature>
<evidence type="ECO:0000313" key="2">
    <source>
        <dbReference type="Proteomes" id="UP001152795"/>
    </source>
</evidence>
<comment type="caution">
    <text evidence="1">The sequence shown here is derived from an EMBL/GenBank/DDBJ whole genome shotgun (WGS) entry which is preliminary data.</text>
</comment>
<reference evidence="1" key="1">
    <citation type="submission" date="2020-04" db="EMBL/GenBank/DDBJ databases">
        <authorList>
            <person name="Alioto T."/>
            <person name="Alioto T."/>
            <person name="Gomez Garrido J."/>
        </authorList>
    </citation>
    <scope>NUCLEOTIDE SEQUENCE</scope>
    <source>
        <strain evidence="1">A484AB</strain>
    </source>
</reference>
<organism evidence="1 2">
    <name type="scientific">Paramuricea clavata</name>
    <name type="common">Red gorgonian</name>
    <name type="synonym">Violescent sea-whip</name>
    <dbReference type="NCBI Taxonomy" id="317549"/>
    <lineage>
        <taxon>Eukaryota</taxon>
        <taxon>Metazoa</taxon>
        <taxon>Cnidaria</taxon>
        <taxon>Anthozoa</taxon>
        <taxon>Octocorallia</taxon>
        <taxon>Malacalcyonacea</taxon>
        <taxon>Plexauridae</taxon>
        <taxon>Paramuricea</taxon>
    </lineage>
</organism>
<dbReference type="GO" id="GO:0005829">
    <property type="term" value="C:cytosol"/>
    <property type="evidence" value="ECO:0007669"/>
    <property type="project" value="TreeGrafter"/>
</dbReference>
<dbReference type="InterPro" id="IPR029044">
    <property type="entry name" value="Nucleotide-diphossugar_trans"/>
</dbReference>
<feature type="non-terminal residue" evidence="1">
    <location>
        <position position="169"/>
    </location>
</feature>
<keyword evidence="2" id="KW-1185">Reference proteome</keyword>
<dbReference type="GO" id="GO:0047349">
    <property type="term" value="F:D-ribitol-5-phosphate cytidylyltransferase activity"/>
    <property type="evidence" value="ECO:0007669"/>
    <property type="project" value="TreeGrafter"/>
</dbReference>
<dbReference type="EMBL" id="CACRXK020025479">
    <property type="protein sequence ID" value="CAB4039501.1"/>
    <property type="molecule type" value="Genomic_DNA"/>
</dbReference>
<dbReference type="PANTHER" id="PTHR43015">
    <property type="entry name" value="D-RIBITOL-5-PHOSPHATE CYTIDYLYLTRANSFERASE"/>
    <property type="match status" value="1"/>
</dbReference>
<proteinExistence type="predicted"/>
<gene>
    <name evidence="1" type="ORF">PACLA_8A041993</name>
</gene>
<dbReference type="Gene3D" id="3.90.550.10">
    <property type="entry name" value="Spore Coat Polysaccharide Biosynthesis Protein SpsA, Chain A"/>
    <property type="match status" value="1"/>
</dbReference>